<reference evidence="2 3" key="1">
    <citation type="submission" date="2020-05" db="EMBL/GenBank/DDBJ databases">
        <authorList>
            <person name="Zhang R."/>
        </authorList>
    </citation>
    <scope>NUCLEOTIDE SEQUENCE [LARGE SCALE GENOMIC DNA]</scope>
    <source>
        <strain evidence="2 3">DSM 28986</strain>
    </source>
</reference>
<feature type="transmembrane region" description="Helical" evidence="1">
    <location>
        <begin position="6"/>
        <end position="29"/>
    </location>
</feature>
<organism evidence="2 3">
    <name type="scientific">Ferroplasma acidiphilum</name>
    <dbReference type="NCBI Taxonomy" id="74969"/>
    <lineage>
        <taxon>Archaea</taxon>
        <taxon>Methanobacteriati</taxon>
        <taxon>Thermoplasmatota</taxon>
        <taxon>Thermoplasmata</taxon>
        <taxon>Thermoplasmatales</taxon>
        <taxon>Ferroplasmaceae</taxon>
        <taxon>Ferroplasma</taxon>
    </lineage>
</organism>
<dbReference type="EMBL" id="JABGBP010000135">
    <property type="protein sequence ID" value="NOL60006.1"/>
    <property type="molecule type" value="Genomic_DNA"/>
</dbReference>
<proteinExistence type="predicted"/>
<keyword evidence="1" id="KW-0812">Transmembrane</keyword>
<evidence type="ECO:0000313" key="3">
    <source>
        <dbReference type="Proteomes" id="UP000546917"/>
    </source>
</evidence>
<protein>
    <submittedName>
        <fullName evidence="2">Uncharacterized protein</fullName>
    </submittedName>
</protein>
<dbReference type="AlphaFoldDB" id="A0A7K4FLW3"/>
<name>A0A7K4FLW3_9ARCH</name>
<dbReference type="Proteomes" id="UP000546917">
    <property type="component" value="Unassembled WGS sequence"/>
</dbReference>
<feature type="non-terminal residue" evidence="2">
    <location>
        <position position="47"/>
    </location>
</feature>
<evidence type="ECO:0000313" key="2">
    <source>
        <dbReference type="EMBL" id="NOL60006.1"/>
    </source>
</evidence>
<gene>
    <name evidence="2" type="ORF">HLB00_04050</name>
</gene>
<sequence length="47" mass="5370">MEDRTYLIIAIASSVIFIVLGAIIVYLYFEYVMITPYGTAILSFIVY</sequence>
<evidence type="ECO:0000256" key="1">
    <source>
        <dbReference type="SAM" id="Phobius"/>
    </source>
</evidence>
<keyword evidence="1" id="KW-1133">Transmembrane helix</keyword>
<accession>A0A7K4FLW3</accession>
<comment type="caution">
    <text evidence="2">The sequence shown here is derived from an EMBL/GenBank/DDBJ whole genome shotgun (WGS) entry which is preliminary data.</text>
</comment>
<keyword evidence="1" id="KW-0472">Membrane</keyword>